<dbReference type="OrthoDB" id="2966368at2"/>
<dbReference type="InterPro" id="IPR036779">
    <property type="entry name" value="LysM_dom_sf"/>
</dbReference>
<dbReference type="SMART" id="SM00257">
    <property type="entry name" value="LysM"/>
    <property type="match status" value="1"/>
</dbReference>
<dbReference type="InterPro" id="IPR014256">
    <property type="entry name" value="Spore_VI_D"/>
</dbReference>
<name>A0A6L3VH20_9BACI</name>
<keyword evidence="4" id="KW-1185">Reference proteome</keyword>
<organism evidence="3 4">
    <name type="scientific">Cytobacillus depressus</name>
    <dbReference type="NCBI Taxonomy" id="1602942"/>
    <lineage>
        <taxon>Bacteria</taxon>
        <taxon>Bacillati</taxon>
        <taxon>Bacillota</taxon>
        <taxon>Bacilli</taxon>
        <taxon>Bacillales</taxon>
        <taxon>Bacillaceae</taxon>
        <taxon>Cytobacillus</taxon>
    </lineage>
</organism>
<feature type="region of interest" description="Disordered" evidence="1">
    <location>
        <begin position="152"/>
        <end position="188"/>
    </location>
</feature>
<feature type="compositionally biased region" description="Acidic residues" evidence="1">
    <location>
        <begin position="176"/>
        <end position="188"/>
    </location>
</feature>
<comment type="caution">
    <text evidence="3">The sequence shown here is derived from an EMBL/GenBank/DDBJ whole genome shotgun (WGS) entry which is preliminary data.</text>
</comment>
<dbReference type="Pfam" id="PF20918">
    <property type="entry name" value="SPOCS_spoVID-N"/>
    <property type="match status" value="1"/>
</dbReference>
<reference evidence="3 4" key="1">
    <citation type="journal article" date="2016" name="Antonie Van Leeuwenhoek">
        <title>Bacillus depressus sp. nov., isolated from soil of a sunflower field.</title>
        <authorList>
            <person name="Wei X."/>
            <person name="Xin D."/>
            <person name="Xin Y."/>
            <person name="Zhang H."/>
            <person name="Wang T."/>
            <person name="Zhang J."/>
        </authorList>
    </citation>
    <scope>NUCLEOTIDE SEQUENCE [LARGE SCALE GENOMIC DNA]</scope>
    <source>
        <strain evidence="3 4">BZ1</strain>
    </source>
</reference>
<accession>A0A6L3VH20</accession>
<dbReference type="EMBL" id="WBOS01000001">
    <property type="protein sequence ID" value="KAB2338734.1"/>
    <property type="molecule type" value="Genomic_DNA"/>
</dbReference>
<dbReference type="InterPro" id="IPR018392">
    <property type="entry name" value="LysM"/>
</dbReference>
<dbReference type="InterPro" id="IPR048862">
    <property type="entry name" value="SPOCS_spoVID_N"/>
</dbReference>
<dbReference type="NCBIfam" id="TIGR02907">
    <property type="entry name" value="spore_VI_D"/>
    <property type="match status" value="1"/>
</dbReference>
<proteinExistence type="predicted"/>
<dbReference type="SUPFAM" id="SSF54106">
    <property type="entry name" value="LysM domain"/>
    <property type="match status" value="1"/>
</dbReference>
<dbReference type="Gene3D" id="3.10.350.10">
    <property type="entry name" value="LysM domain"/>
    <property type="match status" value="1"/>
</dbReference>
<evidence type="ECO:0000313" key="4">
    <source>
        <dbReference type="Proteomes" id="UP000481030"/>
    </source>
</evidence>
<evidence type="ECO:0000256" key="1">
    <source>
        <dbReference type="SAM" id="MobiDB-lite"/>
    </source>
</evidence>
<dbReference type="CDD" id="cd00118">
    <property type="entry name" value="LysM"/>
    <property type="match status" value="1"/>
</dbReference>
<gene>
    <name evidence="3" type="primary">spoVID</name>
    <name evidence="3" type="ORF">F7731_04075</name>
</gene>
<evidence type="ECO:0000313" key="3">
    <source>
        <dbReference type="EMBL" id="KAB2338734.1"/>
    </source>
</evidence>
<evidence type="ECO:0000259" key="2">
    <source>
        <dbReference type="PROSITE" id="PS51782"/>
    </source>
</evidence>
<dbReference type="Pfam" id="PF01476">
    <property type="entry name" value="LysM"/>
    <property type="match status" value="1"/>
</dbReference>
<dbReference type="RefSeq" id="WP_151533474.1">
    <property type="nucleotide sequence ID" value="NZ_WBOS01000001.1"/>
</dbReference>
<protein>
    <submittedName>
        <fullName evidence="3">Stage VI sporulation protein D</fullName>
    </submittedName>
</protein>
<dbReference type="Proteomes" id="UP000481030">
    <property type="component" value="Unassembled WGS sequence"/>
</dbReference>
<dbReference type="PROSITE" id="PS51782">
    <property type="entry name" value="LYSM"/>
    <property type="match status" value="1"/>
</dbReference>
<sequence>MSQGNPSCLRFSLEESVWFQKGQEVSELLSISLDPDILIQENDQYVTIQGALELSGEYKRYETDGFEEENNFIAPKFIQVVEERDEGVCEFTHFFPVDITIPYNRIQSIHEIDVSVESFDYVFPERSCLKLTANLTISGIYGEQQHTHATVKADSEYEPTYRSPAKAETDLNLTSEEVEEDHTDEEQENEIYTEFEAEARKQASLFDDKEEITTRASKEDENKEEKVKKMLEVSFKDNRSEHLPPSAQEIYKMPKTEESSLVESKVVESSSEQEFGGMEESSDYELKETILEKEEVLEKKKKKLLSKKKSMSLTEFFARKTEENIAKLKVCIVQNGDTVHMIAEKYDIPVHRLLSVNHLEINQDIYEGQVLYIPVAVAQK</sequence>
<dbReference type="AlphaFoldDB" id="A0A6L3VH20"/>
<feature type="domain" description="LysM" evidence="2">
    <location>
        <begin position="329"/>
        <end position="373"/>
    </location>
</feature>